<sequence>MTYVSGFVTPVEESRKAEYLQSAKDAWPLFKEYGALSMMENWGDHVPEGKQTDLRRAVDLKDGETVVYSFIVWPDRETSKACEDSYESDERWHSLAMPFDGKRMIYGGFETIFSAEA</sequence>
<organism evidence="1 2">
    <name type="scientific">Qipengyuania pelagi</name>
    <dbReference type="NCBI Taxonomy" id="994320"/>
    <lineage>
        <taxon>Bacteria</taxon>
        <taxon>Pseudomonadati</taxon>
        <taxon>Pseudomonadota</taxon>
        <taxon>Alphaproteobacteria</taxon>
        <taxon>Sphingomonadales</taxon>
        <taxon>Erythrobacteraceae</taxon>
        <taxon>Qipengyuania</taxon>
    </lineage>
</organism>
<name>A0A844Y8Y1_9SPHN</name>
<dbReference type="EMBL" id="WTYD01000001">
    <property type="protein sequence ID" value="MXO53857.1"/>
    <property type="molecule type" value="Genomic_DNA"/>
</dbReference>
<evidence type="ECO:0000313" key="2">
    <source>
        <dbReference type="Proteomes" id="UP000430272"/>
    </source>
</evidence>
<accession>A0A844Y8Y1</accession>
<dbReference type="Proteomes" id="UP000430272">
    <property type="component" value="Unassembled WGS sequence"/>
</dbReference>
<proteinExistence type="predicted"/>
<keyword evidence="2" id="KW-1185">Reference proteome</keyword>
<dbReference type="RefSeq" id="WP_160660667.1">
    <property type="nucleotide sequence ID" value="NZ_BAABDV010000001.1"/>
</dbReference>
<dbReference type="InterPro" id="IPR009874">
    <property type="entry name" value="DUF1428"/>
</dbReference>
<dbReference type="OrthoDB" id="9792392at2"/>
<reference evidence="1 2" key="1">
    <citation type="submission" date="2019-12" db="EMBL/GenBank/DDBJ databases">
        <title>Genomic-based taxomic classification of the family Erythrobacteraceae.</title>
        <authorList>
            <person name="Xu L."/>
        </authorList>
    </citation>
    <scope>NUCLEOTIDE SEQUENCE [LARGE SCALE GENOMIC DNA]</scope>
    <source>
        <strain evidence="1 2">JCM 17468</strain>
    </source>
</reference>
<dbReference type="PIRSF" id="PIRSF007028">
    <property type="entry name" value="UCP007028"/>
    <property type="match status" value="1"/>
</dbReference>
<comment type="caution">
    <text evidence="1">The sequence shown here is derived from an EMBL/GenBank/DDBJ whole genome shotgun (WGS) entry which is preliminary data.</text>
</comment>
<protein>
    <submittedName>
        <fullName evidence="1">DUF1428 family protein</fullName>
    </submittedName>
</protein>
<dbReference type="Gene3D" id="3.30.70.100">
    <property type="match status" value="1"/>
</dbReference>
<evidence type="ECO:0000313" key="1">
    <source>
        <dbReference type="EMBL" id="MXO53857.1"/>
    </source>
</evidence>
<dbReference type="AlphaFoldDB" id="A0A844Y8Y1"/>
<gene>
    <name evidence="1" type="ORF">GRI47_07530</name>
</gene>
<dbReference type="SUPFAM" id="SSF54909">
    <property type="entry name" value="Dimeric alpha+beta barrel"/>
    <property type="match status" value="1"/>
</dbReference>
<dbReference type="InterPro" id="IPR011008">
    <property type="entry name" value="Dimeric_a/b-barrel"/>
</dbReference>
<dbReference type="Pfam" id="PF07237">
    <property type="entry name" value="DUF1428"/>
    <property type="match status" value="1"/>
</dbReference>